<dbReference type="Proteomes" id="UP001233999">
    <property type="component" value="Unassembled WGS sequence"/>
</dbReference>
<name>A0AAD8E3R2_DIPPU</name>
<feature type="transmembrane region" description="Helical" evidence="7">
    <location>
        <begin position="112"/>
        <end position="134"/>
    </location>
</feature>
<evidence type="ECO:0000259" key="8">
    <source>
        <dbReference type="PROSITE" id="PS50850"/>
    </source>
</evidence>
<dbReference type="Pfam" id="PF07690">
    <property type="entry name" value="MFS_1"/>
    <property type="match status" value="1"/>
</dbReference>
<keyword evidence="2" id="KW-0813">Transport</keyword>
<protein>
    <recommendedName>
        <fullName evidence="8">Major facilitator superfamily (MFS) profile domain-containing protein</fullName>
    </recommendedName>
</protein>
<reference evidence="9" key="1">
    <citation type="journal article" date="2023" name="IScience">
        <title>Live-bearing cockroach genome reveals convergent evolutionary mechanisms linked to viviparity in insects and beyond.</title>
        <authorList>
            <person name="Fouks B."/>
            <person name="Harrison M.C."/>
            <person name="Mikhailova A.A."/>
            <person name="Marchal E."/>
            <person name="English S."/>
            <person name="Carruthers M."/>
            <person name="Jennings E.C."/>
            <person name="Chiamaka E.L."/>
            <person name="Frigard R.A."/>
            <person name="Pippel M."/>
            <person name="Attardo G.M."/>
            <person name="Benoit J.B."/>
            <person name="Bornberg-Bauer E."/>
            <person name="Tobe S.S."/>
        </authorList>
    </citation>
    <scope>NUCLEOTIDE SEQUENCE</scope>
    <source>
        <strain evidence="9">Stay&amp;Tobe</strain>
    </source>
</reference>
<dbReference type="PANTHER" id="PTHR23505:SF96">
    <property type="entry name" value="LP14756P"/>
    <property type="match status" value="1"/>
</dbReference>
<accession>A0AAD8E3R2</accession>
<evidence type="ECO:0000256" key="3">
    <source>
        <dbReference type="ARBA" id="ARBA00022692"/>
    </source>
</evidence>
<comment type="similarity">
    <text evidence="6">Belongs to the major facilitator superfamily. Spinster (TC 2.A.1.49) family.</text>
</comment>
<dbReference type="GO" id="GO:0022857">
    <property type="term" value="F:transmembrane transporter activity"/>
    <property type="evidence" value="ECO:0007669"/>
    <property type="project" value="InterPro"/>
</dbReference>
<comment type="caution">
    <text evidence="9">The sequence shown here is derived from an EMBL/GenBank/DDBJ whole genome shotgun (WGS) entry which is preliminary data.</text>
</comment>
<dbReference type="InterPro" id="IPR011701">
    <property type="entry name" value="MFS"/>
</dbReference>
<evidence type="ECO:0000256" key="7">
    <source>
        <dbReference type="SAM" id="Phobius"/>
    </source>
</evidence>
<proteinExistence type="inferred from homology"/>
<dbReference type="InterPro" id="IPR036259">
    <property type="entry name" value="MFS_trans_sf"/>
</dbReference>
<reference evidence="9" key="2">
    <citation type="submission" date="2023-05" db="EMBL/GenBank/DDBJ databases">
        <authorList>
            <person name="Fouks B."/>
        </authorList>
    </citation>
    <scope>NUCLEOTIDE SEQUENCE</scope>
    <source>
        <strain evidence="9">Stay&amp;Tobe</strain>
        <tissue evidence="9">Testes</tissue>
    </source>
</reference>
<evidence type="ECO:0000256" key="4">
    <source>
        <dbReference type="ARBA" id="ARBA00022989"/>
    </source>
</evidence>
<dbReference type="InterPro" id="IPR044770">
    <property type="entry name" value="MFS_spinster-like"/>
</dbReference>
<feature type="transmembrane region" description="Helical" evidence="7">
    <location>
        <begin position="363"/>
        <end position="383"/>
    </location>
</feature>
<keyword evidence="4 7" id="KW-1133">Transmembrane helix</keyword>
<evidence type="ECO:0000256" key="6">
    <source>
        <dbReference type="ARBA" id="ARBA00024338"/>
    </source>
</evidence>
<comment type="subcellular location">
    <subcellularLocation>
        <location evidence="1">Membrane</location>
        <topology evidence="1">Multi-pass membrane protein</topology>
    </subcellularLocation>
</comment>
<feature type="transmembrane region" description="Helical" evidence="7">
    <location>
        <begin position="141"/>
        <end position="161"/>
    </location>
</feature>
<evidence type="ECO:0000313" key="10">
    <source>
        <dbReference type="Proteomes" id="UP001233999"/>
    </source>
</evidence>
<sequence length="512" mass="56749">RGGHFVSSMIPLLEKLRFLYPTYVLAIVSLGYLLAELGHFLIGVTSKATAQDLHYGDITCQLNATKEHFPDYPIETLRKSCHEANSSDFCTSLEMNGTQFCEWTYNGLGLDYQILAGPSFIAVYTILGVVLGFLADRFNRVRVLAVCTLVFSIAILLMGAVKEFWHLIILRMILAAGEAGCNPMSTGILSDIFPEEKRGLVMSIFNWGIYGGYGIAFPVGRYVPLMNSWDLGWRLCYYGAGIVGLIITVFTAFTLREPERQAIGEESDANANAAVMGNNEESKGGQWKVMLQPRVIMLCLAASIRHTGGLCFAYNCDLYYQNYFPDYDLGWWLFAVTIVVGSIGVVFGGVVSDKFVAKMGIRSRVAVLAISQLIATPFAYGSVYFDPLWALITLAISYFFAEMWFGIVFAILVEIVPLKVRSTTVGVFLFVMNNIGGNLPILVDPVSKAIGYRESLYIFYGGTYLISSVMFLLTMFLMGPPPQQKKDEKSEDSGHDNAAFTLERIAGMNEFQ</sequence>
<dbReference type="Gene3D" id="1.20.1250.20">
    <property type="entry name" value="MFS general substrate transporter like domains"/>
    <property type="match status" value="1"/>
</dbReference>
<keyword evidence="10" id="KW-1185">Reference proteome</keyword>
<dbReference type="CDD" id="cd17328">
    <property type="entry name" value="MFS_spinster_like"/>
    <property type="match status" value="1"/>
</dbReference>
<dbReference type="SUPFAM" id="SSF103473">
    <property type="entry name" value="MFS general substrate transporter"/>
    <property type="match status" value="1"/>
</dbReference>
<feature type="non-terminal residue" evidence="9">
    <location>
        <position position="512"/>
    </location>
</feature>
<feature type="non-terminal residue" evidence="9">
    <location>
        <position position="1"/>
    </location>
</feature>
<feature type="transmembrane region" description="Helical" evidence="7">
    <location>
        <begin position="455"/>
        <end position="479"/>
    </location>
</feature>
<organism evidence="9 10">
    <name type="scientific">Diploptera punctata</name>
    <name type="common">Pacific beetle cockroach</name>
    <dbReference type="NCBI Taxonomy" id="6984"/>
    <lineage>
        <taxon>Eukaryota</taxon>
        <taxon>Metazoa</taxon>
        <taxon>Ecdysozoa</taxon>
        <taxon>Arthropoda</taxon>
        <taxon>Hexapoda</taxon>
        <taxon>Insecta</taxon>
        <taxon>Pterygota</taxon>
        <taxon>Neoptera</taxon>
        <taxon>Polyneoptera</taxon>
        <taxon>Dictyoptera</taxon>
        <taxon>Blattodea</taxon>
        <taxon>Blaberoidea</taxon>
        <taxon>Blaberidae</taxon>
        <taxon>Diplopterinae</taxon>
        <taxon>Diploptera</taxon>
    </lineage>
</organism>
<keyword evidence="5 7" id="KW-0472">Membrane</keyword>
<evidence type="ECO:0000256" key="2">
    <source>
        <dbReference type="ARBA" id="ARBA00022448"/>
    </source>
</evidence>
<feature type="transmembrane region" description="Helical" evidence="7">
    <location>
        <begin position="425"/>
        <end position="443"/>
    </location>
</feature>
<feature type="transmembrane region" description="Helical" evidence="7">
    <location>
        <begin position="329"/>
        <end position="351"/>
    </location>
</feature>
<dbReference type="AlphaFoldDB" id="A0AAD8E3R2"/>
<dbReference type="EMBL" id="JASPKZ010009807">
    <property type="protein sequence ID" value="KAJ9576178.1"/>
    <property type="molecule type" value="Genomic_DNA"/>
</dbReference>
<gene>
    <name evidence="9" type="ORF">L9F63_007000</name>
</gene>
<feature type="transmembrane region" description="Helical" evidence="7">
    <location>
        <begin position="18"/>
        <end position="35"/>
    </location>
</feature>
<keyword evidence="3 7" id="KW-0812">Transmembrane</keyword>
<feature type="transmembrane region" description="Helical" evidence="7">
    <location>
        <begin position="204"/>
        <end position="223"/>
    </location>
</feature>
<dbReference type="PROSITE" id="PS50850">
    <property type="entry name" value="MFS"/>
    <property type="match status" value="1"/>
</dbReference>
<dbReference type="PANTHER" id="PTHR23505">
    <property type="entry name" value="SPINSTER"/>
    <property type="match status" value="1"/>
</dbReference>
<dbReference type="GO" id="GO:0016020">
    <property type="term" value="C:membrane"/>
    <property type="evidence" value="ECO:0007669"/>
    <property type="project" value="UniProtKB-SubCell"/>
</dbReference>
<dbReference type="InterPro" id="IPR020846">
    <property type="entry name" value="MFS_dom"/>
</dbReference>
<evidence type="ECO:0000313" key="9">
    <source>
        <dbReference type="EMBL" id="KAJ9576178.1"/>
    </source>
</evidence>
<feature type="transmembrane region" description="Helical" evidence="7">
    <location>
        <begin position="235"/>
        <end position="255"/>
    </location>
</feature>
<evidence type="ECO:0000256" key="1">
    <source>
        <dbReference type="ARBA" id="ARBA00004141"/>
    </source>
</evidence>
<feature type="domain" description="Major facilitator superfamily (MFS) profile" evidence="8">
    <location>
        <begin position="24"/>
        <end position="479"/>
    </location>
</feature>
<feature type="transmembrane region" description="Helical" evidence="7">
    <location>
        <begin position="389"/>
        <end position="413"/>
    </location>
</feature>
<evidence type="ECO:0000256" key="5">
    <source>
        <dbReference type="ARBA" id="ARBA00023136"/>
    </source>
</evidence>